<evidence type="ECO:0000313" key="6">
    <source>
        <dbReference type="EMBL" id="OAQ72782.1"/>
    </source>
</evidence>
<feature type="transmembrane region" description="Helical" evidence="5">
    <location>
        <begin position="160"/>
        <end position="181"/>
    </location>
</feature>
<keyword evidence="7" id="KW-1185">Reference proteome</keyword>
<dbReference type="PANTHER" id="PTHR31465:SF34">
    <property type="entry name" value="DOMAIN PROTEIN, PUTATIVE (AFU_ORTHOLOGUE AFUA_3G00480)-RELATED"/>
    <property type="match status" value="1"/>
</dbReference>
<comment type="subcellular location">
    <subcellularLocation>
        <location evidence="1">Membrane</location>
        <topology evidence="1">Multi-pass membrane protein</topology>
    </subcellularLocation>
</comment>
<feature type="transmembrane region" description="Helical" evidence="5">
    <location>
        <begin position="43"/>
        <end position="63"/>
    </location>
</feature>
<keyword evidence="4 5" id="KW-0472">Membrane</keyword>
<dbReference type="InterPro" id="IPR007568">
    <property type="entry name" value="RTA1"/>
</dbReference>
<dbReference type="Proteomes" id="UP000078397">
    <property type="component" value="Unassembled WGS sequence"/>
</dbReference>
<evidence type="ECO:0000256" key="5">
    <source>
        <dbReference type="SAM" id="Phobius"/>
    </source>
</evidence>
<sequence length="326" mass="36902">MDGKYVDGSAWFYEPNKIAPIVFTVAFGISTILHFWQCIKYSSFKITALHPFACVLFTVGFALREVGAHHYKQTVPYIVSTILIYSAPPILELANFHVLGRILYYVPYHAPLHPGRTLTTFGSLSFVVEVLNGLGIAWVAQPTVKENLHNVGHGLLKASLLLQLFVIVLFLGTAGTFHYRCARGGVLTRATRFPLVTMYTSSLLVFVRCVYRTVEYFSSESMYGAKSVDELNALSPIIRYEWFFYVFEASLMLVNEGLWNVMHPRRFLPRDYHVYLAKDGKTELQGPGWEDERGFLMTMIDPLGCMDRGKKEAPFWETDGIGKPGN</sequence>
<evidence type="ECO:0000256" key="3">
    <source>
        <dbReference type="ARBA" id="ARBA00022989"/>
    </source>
</evidence>
<evidence type="ECO:0000256" key="2">
    <source>
        <dbReference type="ARBA" id="ARBA00022692"/>
    </source>
</evidence>
<feature type="transmembrane region" description="Helical" evidence="5">
    <location>
        <begin position="118"/>
        <end position="140"/>
    </location>
</feature>
<feature type="transmembrane region" description="Helical" evidence="5">
    <location>
        <begin position="83"/>
        <end position="106"/>
    </location>
</feature>
<dbReference type="RefSeq" id="XP_018148865.1">
    <property type="nucleotide sequence ID" value="XM_018280640.1"/>
</dbReference>
<dbReference type="OrthoDB" id="3358017at2759"/>
<dbReference type="KEGG" id="pchm:VFPPC_00663"/>
<dbReference type="GO" id="GO:0016020">
    <property type="term" value="C:membrane"/>
    <property type="evidence" value="ECO:0007669"/>
    <property type="project" value="UniProtKB-SubCell"/>
</dbReference>
<dbReference type="EMBL" id="LSBJ02000001">
    <property type="protein sequence ID" value="OAQ72782.1"/>
    <property type="molecule type" value="Genomic_DNA"/>
</dbReference>
<dbReference type="STRING" id="1380566.A0A179G4J9"/>
<name>A0A179G4J9_METCM</name>
<protein>
    <submittedName>
        <fullName evidence="6">RTA1 domain-containing protein</fullName>
    </submittedName>
</protein>
<evidence type="ECO:0000256" key="4">
    <source>
        <dbReference type="ARBA" id="ARBA00023136"/>
    </source>
</evidence>
<keyword evidence="3 5" id="KW-1133">Transmembrane helix</keyword>
<dbReference type="Pfam" id="PF04479">
    <property type="entry name" value="RTA1"/>
    <property type="match status" value="1"/>
</dbReference>
<gene>
    <name evidence="6" type="ORF">VFPPC_00663</name>
</gene>
<keyword evidence="2 5" id="KW-0812">Transmembrane</keyword>
<reference evidence="6 7" key="1">
    <citation type="journal article" date="2016" name="PLoS Pathog.">
        <title>Biosynthesis of antibiotic leucinostatins in bio-control fungus Purpureocillium lilacinum and their inhibition on phytophthora revealed by genome mining.</title>
        <authorList>
            <person name="Wang G."/>
            <person name="Liu Z."/>
            <person name="Lin R."/>
            <person name="Li E."/>
            <person name="Mao Z."/>
            <person name="Ling J."/>
            <person name="Yang Y."/>
            <person name="Yin W.B."/>
            <person name="Xie B."/>
        </authorList>
    </citation>
    <scope>NUCLEOTIDE SEQUENCE [LARGE SCALE GENOMIC DNA]</scope>
    <source>
        <strain evidence="6">170</strain>
    </source>
</reference>
<accession>A0A179G4J9</accession>
<dbReference type="AlphaFoldDB" id="A0A179G4J9"/>
<dbReference type="GeneID" id="28844634"/>
<dbReference type="PANTHER" id="PTHR31465">
    <property type="entry name" value="PROTEIN RTA1-RELATED"/>
    <property type="match status" value="1"/>
</dbReference>
<feature type="transmembrane region" description="Helical" evidence="5">
    <location>
        <begin position="18"/>
        <end position="36"/>
    </location>
</feature>
<comment type="caution">
    <text evidence="6">The sequence shown here is derived from an EMBL/GenBank/DDBJ whole genome shotgun (WGS) entry which is preliminary data.</text>
</comment>
<evidence type="ECO:0000256" key="1">
    <source>
        <dbReference type="ARBA" id="ARBA00004141"/>
    </source>
</evidence>
<evidence type="ECO:0000313" key="7">
    <source>
        <dbReference type="Proteomes" id="UP000078397"/>
    </source>
</evidence>
<proteinExistence type="predicted"/>
<organism evidence="6 7">
    <name type="scientific">Pochonia chlamydosporia 170</name>
    <dbReference type="NCBI Taxonomy" id="1380566"/>
    <lineage>
        <taxon>Eukaryota</taxon>
        <taxon>Fungi</taxon>
        <taxon>Dikarya</taxon>
        <taxon>Ascomycota</taxon>
        <taxon>Pezizomycotina</taxon>
        <taxon>Sordariomycetes</taxon>
        <taxon>Hypocreomycetidae</taxon>
        <taxon>Hypocreales</taxon>
        <taxon>Clavicipitaceae</taxon>
        <taxon>Pochonia</taxon>
    </lineage>
</organism>